<evidence type="ECO:0000256" key="1">
    <source>
        <dbReference type="ARBA" id="ARBA00022603"/>
    </source>
</evidence>
<evidence type="ECO:0000313" key="5">
    <source>
        <dbReference type="EMBL" id="RXK13266.1"/>
    </source>
</evidence>
<dbReference type="GO" id="GO:0032259">
    <property type="term" value="P:methylation"/>
    <property type="evidence" value="ECO:0007669"/>
    <property type="project" value="UniProtKB-KW"/>
</dbReference>
<dbReference type="Gene3D" id="3.30.950.10">
    <property type="entry name" value="Methyltransferase, Cobalt-precorrin-4 Transmethylase, Domain 2"/>
    <property type="match status" value="1"/>
</dbReference>
<evidence type="ECO:0000259" key="4">
    <source>
        <dbReference type="Pfam" id="PF00590"/>
    </source>
</evidence>
<reference evidence="5 6" key="1">
    <citation type="submission" date="2017-09" db="EMBL/GenBank/DDBJ databases">
        <title>Genomics of the genus Arcobacter.</title>
        <authorList>
            <person name="Perez-Cataluna A."/>
            <person name="Figueras M.J."/>
            <person name="Salas-Masso N."/>
        </authorList>
    </citation>
    <scope>NUCLEOTIDE SEQUENCE [LARGE SCALE GENOMIC DNA]</scope>
    <source>
        <strain evidence="5 6">F156-34</strain>
    </source>
</reference>
<name>A0A4Q1AV23_9BACT</name>
<keyword evidence="6" id="KW-1185">Reference proteome</keyword>
<feature type="domain" description="Tetrapyrrole methylase" evidence="4">
    <location>
        <begin position="9"/>
        <end position="222"/>
    </location>
</feature>
<dbReference type="PANTHER" id="PTHR45790">
    <property type="entry name" value="SIROHEME SYNTHASE-RELATED"/>
    <property type="match status" value="1"/>
</dbReference>
<comment type="caution">
    <text evidence="5">The sequence shown here is derived from an EMBL/GenBank/DDBJ whole genome shotgun (WGS) entry which is preliminary data.</text>
</comment>
<evidence type="ECO:0000313" key="6">
    <source>
        <dbReference type="Proteomes" id="UP000289718"/>
    </source>
</evidence>
<dbReference type="Gene3D" id="3.40.1010.10">
    <property type="entry name" value="Cobalt-precorrin-4 Transmethylase, Domain 1"/>
    <property type="match status" value="1"/>
</dbReference>
<dbReference type="InterPro" id="IPR014776">
    <property type="entry name" value="4pyrrole_Mease_sub2"/>
</dbReference>
<dbReference type="AlphaFoldDB" id="A0A4Q1AV23"/>
<dbReference type="InterPro" id="IPR035996">
    <property type="entry name" value="4pyrrol_Methylase_sf"/>
</dbReference>
<sequence>MKQSKKGQLTIVSAGVGDLDNITLKAYKTIKEADIFFTMQGDEEEYKELTEGKPIHKAGHAFFMKESDTRMNEEETKEEEQRIRTTVREAYNKGQKIVIIDNGDSTVFGPQMGFITEFKDLNPKIIPGISSFNAANALLQKSIIAGEKDLTGVTLTIGKVENKLIEKLAKTGSTVVFFMIKDFEEFINHLLSLYPADTAIAIVSKAGYKDEENTITATLETIQSKVSEELPFYKLVYVGNFLK</sequence>
<organism evidence="5 6">
    <name type="scientific">Halarcobacter mediterraneus</name>
    <dbReference type="NCBI Taxonomy" id="2023153"/>
    <lineage>
        <taxon>Bacteria</taxon>
        <taxon>Pseudomonadati</taxon>
        <taxon>Campylobacterota</taxon>
        <taxon>Epsilonproteobacteria</taxon>
        <taxon>Campylobacterales</taxon>
        <taxon>Arcobacteraceae</taxon>
        <taxon>Halarcobacter</taxon>
    </lineage>
</organism>
<protein>
    <submittedName>
        <fullName evidence="5">Tetrapyrrole methylase</fullName>
    </submittedName>
</protein>
<dbReference type="Proteomes" id="UP000289718">
    <property type="component" value="Unassembled WGS sequence"/>
</dbReference>
<dbReference type="OrthoDB" id="9804789at2"/>
<accession>A0A4Q1AV23</accession>
<dbReference type="InterPro" id="IPR050161">
    <property type="entry name" value="Siro_Cobalamin_biosynth"/>
</dbReference>
<keyword evidence="1 5" id="KW-0489">Methyltransferase</keyword>
<dbReference type="GO" id="GO:0004851">
    <property type="term" value="F:uroporphyrin-III C-methyltransferase activity"/>
    <property type="evidence" value="ECO:0007669"/>
    <property type="project" value="TreeGrafter"/>
</dbReference>
<proteinExistence type="predicted"/>
<dbReference type="CDD" id="cd11724">
    <property type="entry name" value="TP_methylase"/>
    <property type="match status" value="1"/>
</dbReference>
<keyword evidence="2" id="KW-0808">Transferase</keyword>
<dbReference type="Pfam" id="PF00590">
    <property type="entry name" value="TP_methylase"/>
    <property type="match status" value="1"/>
</dbReference>
<dbReference type="InterPro" id="IPR014777">
    <property type="entry name" value="4pyrrole_Mease_sub1"/>
</dbReference>
<dbReference type="EMBL" id="NXIE01000002">
    <property type="protein sequence ID" value="RXK13266.1"/>
    <property type="molecule type" value="Genomic_DNA"/>
</dbReference>
<dbReference type="SUPFAM" id="SSF53790">
    <property type="entry name" value="Tetrapyrrole methylase"/>
    <property type="match status" value="1"/>
</dbReference>
<dbReference type="RefSeq" id="WP_129061087.1">
    <property type="nucleotide sequence ID" value="NZ_NXIE01000002.1"/>
</dbReference>
<dbReference type="GO" id="GO:0019354">
    <property type="term" value="P:siroheme biosynthetic process"/>
    <property type="evidence" value="ECO:0007669"/>
    <property type="project" value="TreeGrafter"/>
</dbReference>
<evidence type="ECO:0000256" key="3">
    <source>
        <dbReference type="ARBA" id="ARBA00022691"/>
    </source>
</evidence>
<keyword evidence="3" id="KW-0949">S-adenosyl-L-methionine</keyword>
<dbReference type="InterPro" id="IPR000878">
    <property type="entry name" value="4pyrrol_Mease"/>
</dbReference>
<dbReference type="PANTHER" id="PTHR45790:SF6">
    <property type="entry name" value="UROPORPHYRINOGEN-III C-METHYLTRANSFERASE"/>
    <property type="match status" value="1"/>
</dbReference>
<gene>
    <name evidence="5" type="ORF">CP965_05550</name>
</gene>
<evidence type="ECO:0000256" key="2">
    <source>
        <dbReference type="ARBA" id="ARBA00022679"/>
    </source>
</evidence>